<evidence type="ECO:0000256" key="6">
    <source>
        <dbReference type="ARBA" id="ARBA00023237"/>
    </source>
</evidence>
<dbReference type="InterPro" id="IPR007655">
    <property type="entry name" value="Slam_C"/>
</dbReference>
<evidence type="ECO:0000259" key="12">
    <source>
        <dbReference type="Pfam" id="PF24575"/>
    </source>
</evidence>
<dbReference type="PROSITE" id="PS50005">
    <property type="entry name" value="TPR"/>
    <property type="match status" value="1"/>
</dbReference>
<keyword evidence="6" id="KW-0998">Cell outer membrane</keyword>
<keyword evidence="2" id="KW-1134">Transmembrane beta strand</keyword>
<feature type="signal peptide" evidence="10">
    <location>
        <begin position="1"/>
        <end position="23"/>
    </location>
</feature>
<reference evidence="13 14" key="1">
    <citation type="submission" date="2020-07" db="EMBL/GenBank/DDBJ databases">
        <title>Genomic diversity of species in the Neisseriaceae family.</title>
        <authorList>
            <person name="Vincent A.T."/>
            <person name="Bernet E."/>
            <person name="Veyrier F.J."/>
        </authorList>
    </citation>
    <scope>NUCLEOTIDE SEQUENCE [LARGE SCALE GENOMIC DNA]</scope>
    <source>
        <strain evidence="13 14">DSM 22244</strain>
    </source>
</reference>
<dbReference type="EMBL" id="CP059567">
    <property type="protein sequence ID" value="QMT40725.1"/>
    <property type="molecule type" value="Genomic_DNA"/>
</dbReference>
<evidence type="ECO:0000313" key="13">
    <source>
        <dbReference type="EMBL" id="QMT40725.1"/>
    </source>
</evidence>
<evidence type="ECO:0000256" key="3">
    <source>
        <dbReference type="ARBA" id="ARBA00022692"/>
    </source>
</evidence>
<keyword evidence="3" id="KW-0812">Transmembrane</keyword>
<dbReference type="SUPFAM" id="SSF56935">
    <property type="entry name" value="Porins"/>
    <property type="match status" value="1"/>
</dbReference>
<feature type="chain" id="PRO_5028438175" evidence="10">
    <location>
        <begin position="24"/>
        <end position="480"/>
    </location>
</feature>
<dbReference type="Pfam" id="PF24575">
    <property type="entry name" value="TPR_Slam"/>
    <property type="match status" value="1"/>
</dbReference>
<gene>
    <name evidence="13" type="ORF">H3L94_01290</name>
</gene>
<evidence type="ECO:0000256" key="7">
    <source>
        <dbReference type="ARBA" id="ARBA00023609"/>
    </source>
</evidence>
<feature type="domain" description="Surface lipoprotein assembly modifier C-terminal" evidence="11">
    <location>
        <begin position="198"/>
        <end position="480"/>
    </location>
</feature>
<dbReference type="RefSeq" id="WP_182122345.1">
    <property type="nucleotide sequence ID" value="NZ_CP059567.1"/>
</dbReference>
<evidence type="ECO:0000256" key="4">
    <source>
        <dbReference type="ARBA" id="ARBA00022729"/>
    </source>
</evidence>
<comment type="similarity">
    <text evidence="7">Belongs to the Slam family.</text>
</comment>
<evidence type="ECO:0000259" key="11">
    <source>
        <dbReference type="Pfam" id="PF04575"/>
    </source>
</evidence>
<evidence type="ECO:0000313" key="14">
    <source>
        <dbReference type="Proteomes" id="UP000514752"/>
    </source>
</evidence>
<dbReference type="Gene3D" id="1.25.40.10">
    <property type="entry name" value="Tetratricopeptide repeat domain"/>
    <property type="match status" value="1"/>
</dbReference>
<dbReference type="SUPFAM" id="SSF48452">
    <property type="entry name" value="TPR-like"/>
    <property type="match status" value="1"/>
</dbReference>
<feature type="compositionally biased region" description="Polar residues" evidence="9">
    <location>
        <begin position="54"/>
        <end position="65"/>
    </location>
</feature>
<dbReference type="InterPro" id="IPR057556">
    <property type="entry name" value="TPR_Slam"/>
</dbReference>
<dbReference type="InterPro" id="IPR019734">
    <property type="entry name" value="TPR_rpt"/>
</dbReference>
<dbReference type="KEGG" id="nsg:H3L94_01290"/>
<evidence type="ECO:0000256" key="8">
    <source>
        <dbReference type="PROSITE-ProRule" id="PRU00339"/>
    </source>
</evidence>
<keyword evidence="4 10" id="KW-0732">Signal</keyword>
<comment type="subcellular location">
    <subcellularLocation>
        <location evidence="1">Cell outer membrane</location>
        <topology evidence="1">Multi-pass membrane protein</topology>
    </subcellularLocation>
</comment>
<keyword evidence="8" id="KW-0802">TPR repeat</keyword>
<dbReference type="GO" id="GO:0009279">
    <property type="term" value="C:cell outer membrane"/>
    <property type="evidence" value="ECO:0007669"/>
    <property type="project" value="UniProtKB-SubCell"/>
</dbReference>
<dbReference type="InterPro" id="IPR011990">
    <property type="entry name" value="TPR-like_helical_dom_sf"/>
</dbReference>
<keyword evidence="5" id="KW-0472">Membrane</keyword>
<evidence type="ECO:0000256" key="2">
    <source>
        <dbReference type="ARBA" id="ARBA00022452"/>
    </source>
</evidence>
<feature type="domain" description="Surface lipoprotein assembly modifier N-terminal TPR repeats region" evidence="12">
    <location>
        <begin position="64"/>
        <end position="168"/>
    </location>
</feature>
<evidence type="ECO:0000256" key="10">
    <source>
        <dbReference type="SAM" id="SignalP"/>
    </source>
</evidence>
<feature type="repeat" description="TPR" evidence="8">
    <location>
        <begin position="111"/>
        <end position="144"/>
    </location>
</feature>
<evidence type="ECO:0000256" key="9">
    <source>
        <dbReference type="SAM" id="MobiDB-lite"/>
    </source>
</evidence>
<evidence type="ECO:0000256" key="1">
    <source>
        <dbReference type="ARBA" id="ARBA00004571"/>
    </source>
</evidence>
<dbReference type="AlphaFoldDB" id="A0A7D7N3Q9"/>
<feature type="region of interest" description="Disordered" evidence="9">
    <location>
        <begin position="41"/>
        <end position="67"/>
    </location>
</feature>
<name>A0A7D7N3Q9_9NEIS</name>
<proteinExistence type="inferred from homology"/>
<sequence>MPPHLPRPSLFGCICLLPALLYAQTPPVLPESQPETRFDISPEIRSDAPPAAHTSGSPDPQQPLNISPEELLQNPELLHRALQSSVLLNNLEGVRLLLPLYRQLPPPHEEMLLILADAMIARADGHYNQAVSAYRQALSLEPDMPAVRLSLAQSLFENHENEAARDQFTRLRADSQLPPEIRRLVDHYLTALDQRNTWSFYGSFHYLRDDNINNAPANRTFRTAGGTWTFPEPESAEGLAYRFGGARDWLLGGHWSLRTAADASGKWYWNNRPYDDASIRLTVGGAYKTARAEAALLPYFERRWFGNRAYLREAGLRAEWRYWLAPGHQLLLAGEWGQQKHDRRTFLDGPNRNVSATWLYIQNPRQYWILGTDYARKSARDRSDTYQRNSLRAGWTREWSYGLSTALTAEAGLRRYDGPDFLNIRREDKEYAASLSLWHRRVHFWGITPRLVATWQKSDSNHPLYRFQKSNLFIQIGKTF</sequence>
<dbReference type="Pfam" id="PF04575">
    <property type="entry name" value="SlipAM"/>
    <property type="match status" value="1"/>
</dbReference>
<dbReference type="Proteomes" id="UP000514752">
    <property type="component" value="Chromosome"/>
</dbReference>
<evidence type="ECO:0000256" key="5">
    <source>
        <dbReference type="ARBA" id="ARBA00023136"/>
    </source>
</evidence>
<accession>A0A7D7N3Q9</accession>
<organism evidence="13 14">
    <name type="scientific">Neisseria shayeganii</name>
    <dbReference type="NCBI Taxonomy" id="607712"/>
    <lineage>
        <taxon>Bacteria</taxon>
        <taxon>Pseudomonadati</taxon>
        <taxon>Pseudomonadota</taxon>
        <taxon>Betaproteobacteria</taxon>
        <taxon>Neisseriales</taxon>
        <taxon>Neisseriaceae</taxon>
        <taxon>Neisseria</taxon>
    </lineage>
</organism>
<protein>
    <submittedName>
        <fullName evidence="13">DUF560 domain-containing protein</fullName>
    </submittedName>
</protein>